<name>A0A4Y1QSN3_PRUDU</name>
<dbReference type="AlphaFoldDB" id="A0A4Y1QSN3"/>
<evidence type="ECO:0000313" key="1">
    <source>
        <dbReference type="EMBL" id="BBG94787.1"/>
    </source>
</evidence>
<gene>
    <name evidence="1" type="ORF">Prudu_003153</name>
</gene>
<protein>
    <submittedName>
        <fullName evidence="1">Uncharacterized protein</fullName>
    </submittedName>
</protein>
<sequence length="69" mass="7747">MGTLFSRMIASLGQFGIKKRQCDNINSYSIVRQQLRAGVRLSHDVEKVFCCLLVGWAGLVPKVPHLTCR</sequence>
<accession>A0A4Y1QSN3</accession>
<organism evidence="1">
    <name type="scientific">Prunus dulcis</name>
    <name type="common">Almond</name>
    <name type="synonym">Amygdalus dulcis</name>
    <dbReference type="NCBI Taxonomy" id="3755"/>
    <lineage>
        <taxon>Eukaryota</taxon>
        <taxon>Viridiplantae</taxon>
        <taxon>Streptophyta</taxon>
        <taxon>Embryophyta</taxon>
        <taxon>Tracheophyta</taxon>
        <taxon>Spermatophyta</taxon>
        <taxon>Magnoliopsida</taxon>
        <taxon>eudicotyledons</taxon>
        <taxon>Gunneridae</taxon>
        <taxon>Pentapetalae</taxon>
        <taxon>rosids</taxon>
        <taxon>fabids</taxon>
        <taxon>Rosales</taxon>
        <taxon>Rosaceae</taxon>
        <taxon>Amygdaloideae</taxon>
        <taxon>Amygdaleae</taxon>
        <taxon>Prunus</taxon>
    </lineage>
</organism>
<proteinExistence type="predicted"/>
<dbReference type="EMBL" id="AP019297">
    <property type="protein sequence ID" value="BBG94787.1"/>
    <property type="molecule type" value="Genomic_DNA"/>
</dbReference>
<reference evidence="1" key="1">
    <citation type="journal article" date="2019" name="Science">
        <title>Mutation of a bHLH transcription factor allowed almond domestication.</title>
        <authorList>
            <person name="Sanchez-Perez R."/>
            <person name="Pavan S."/>
            <person name="Mazzeo R."/>
            <person name="Moldovan C."/>
            <person name="Aiese Cigliano R."/>
            <person name="Del Cueto J."/>
            <person name="Ricciardi F."/>
            <person name="Lotti C."/>
            <person name="Ricciardi L."/>
            <person name="Dicenta F."/>
            <person name="Lopez-Marques R.L."/>
            <person name="Lindberg Moller B."/>
        </authorList>
    </citation>
    <scope>NUCLEOTIDE SEQUENCE</scope>
</reference>